<sequence>MMLVARLRATLTLLSLGLFLSGCIFDGGERVNSTSPVIRTSMMPASVPYYLDPCGQNGDKAEYRLYPPAGLRKWMGGKDRASAEQGSVEELAASHERCTRQLRIGNGDAITVRLHRVGLGGLARFSRQDPRRCVGGCRRDIAIVMEFNGSTTLQRPIVAFYQTDVPPDGLLQFSNQTIFSQDEWFFRYPPNVRVRLYDVRDDKDAALRANLETVKRGANLIKSYISGAAIAGPIVDTAFKAADQLLSKPRNRAILDMSFQLFPQLEDQAVKNDSFPGKPCEAAVGKADISGLPITPAELARQQKLCVEQQRIEAEVKSAVPTTEAAVRQFQRANKVAVDGIIGPTTRKLLNSRGLRGSDDQLGEQIQKIQIAQRLEQLSPVRSSGVDATFGAPILASQYIVFSESAYGLSKPTNPSSTVQHPRGCSADGTGEDNRLDNRRRLIGAPLPKFYFVPDGVDYMGAKIHARFDDRSACVLETPFVVFAITRESSAVSLDVAQRISELGSKFSVTPTVSEGVISTLSATLVDAELALAIDRLENRRRGAEFYKMVETLDAQLRRATPPSPGDKTPPADTAQHPKPGADYRNRVYRLIADYTGCVVTDDSADTVLPLIRDQWHSSERLSAVRSSFVKPYFKDATACEAPVEKPKAPAIPAAEPETDAGTAVDQQLS</sequence>
<feature type="region of interest" description="Disordered" evidence="1">
    <location>
        <begin position="412"/>
        <end position="436"/>
    </location>
</feature>
<evidence type="ECO:0000313" key="3">
    <source>
        <dbReference type="EMBL" id="TRW14632.1"/>
    </source>
</evidence>
<evidence type="ECO:0000313" key="4">
    <source>
        <dbReference type="Proteomes" id="UP000317894"/>
    </source>
</evidence>
<organism evidence="3 4">
    <name type="scientific">Glacieibacterium frigidum</name>
    <dbReference type="NCBI Taxonomy" id="2593303"/>
    <lineage>
        <taxon>Bacteria</taxon>
        <taxon>Pseudomonadati</taxon>
        <taxon>Pseudomonadota</taxon>
        <taxon>Alphaproteobacteria</taxon>
        <taxon>Sphingomonadales</taxon>
        <taxon>Sphingosinicellaceae</taxon>
        <taxon>Glacieibacterium</taxon>
    </lineage>
</organism>
<dbReference type="Gene3D" id="1.10.101.10">
    <property type="entry name" value="PGBD-like superfamily/PGBD"/>
    <property type="match status" value="1"/>
</dbReference>
<accession>A0A552U8T8</accession>
<feature type="region of interest" description="Disordered" evidence="1">
    <location>
        <begin position="557"/>
        <end position="583"/>
    </location>
</feature>
<dbReference type="Pfam" id="PF01471">
    <property type="entry name" value="PG_binding_1"/>
    <property type="match status" value="1"/>
</dbReference>
<reference evidence="3 4" key="1">
    <citation type="submission" date="2019-07" db="EMBL/GenBank/DDBJ databases">
        <title>Novel species isolated from glacier.</title>
        <authorList>
            <person name="Liu Q."/>
            <person name="Xin Y.-H."/>
        </authorList>
    </citation>
    <scope>NUCLEOTIDE SEQUENCE [LARGE SCALE GENOMIC DNA]</scope>
    <source>
        <strain evidence="3 4">LB1R16</strain>
    </source>
</reference>
<keyword evidence="4" id="KW-1185">Reference proteome</keyword>
<dbReference type="PROSITE" id="PS51257">
    <property type="entry name" value="PROKAR_LIPOPROTEIN"/>
    <property type="match status" value="1"/>
</dbReference>
<feature type="region of interest" description="Disordered" evidence="1">
    <location>
        <begin position="644"/>
        <end position="670"/>
    </location>
</feature>
<comment type="caution">
    <text evidence="3">The sequence shown here is derived from an EMBL/GenBank/DDBJ whole genome shotgun (WGS) entry which is preliminary data.</text>
</comment>
<gene>
    <name evidence="3" type="ORF">FMM06_13140</name>
</gene>
<evidence type="ECO:0000259" key="2">
    <source>
        <dbReference type="Pfam" id="PF01471"/>
    </source>
</evidence>
<dbReference type="EMBL" id="VJWA01000002">
    <property type="protein sequence ID" value="TRW14632.1"/>
    <property type="molecule type" value="Genomic_DNA"/>
</dbReference>
<proteinExistence type="predicted"/>
<dbReference type="Proteomes" id="UP000317894">
    <property type="component" value="Unassembled WGS sequence"/>
</dbReference>
<feature type="domain" description="Peptidoglycan binding-like" evidence="2">
    <location>
        <begin position="321"/>
        <end position="350"/>
    </location>
</feature>
<name>A0A552U8T8_9SPHN</name>
<dbReference type="SUPFAM" id="SSF47090">
    <property type="entry name" value="PGBD-like"/>
    <property type="match status" value="1"/>
</dbReference>
<protein>
    <recommendedName>
        <fullName evidence="2">Peptidoglycan binding-like domain-containing protein</fullName>
    </recommendedName>
</protein>
<dbReference type="InterPro" id="IPR036365">
    <property type="entry name" value="PGBD-like_sf"/>
</dbReference>
<dbReference type="InterPro" id="IPR036366">
    <property type="entry name" value="PGBDSf"/>
</dbReference>
<dbReference type="AlphaFoldDB" id="A0A552U8T8"/>
<dbReference type="OrthoDB" id="7593327at2"/>
<dbReference type="InterPro" id="IPR002477">
    <property type="entry name" value="Peptidoglycan-bd-like"/>
</dbReference>
<dbReference type="RefSeq" id="WP_144237838.1">
    <property type="nucleotide sequence ID" value="NZ_VJWA01000002.1"/>
</dbReference>
<evidence type="ECO:0000256" key="1">
    <source>
        <dbReference type="SAM" id="MobiDB-lite"/>
    </source>
</evidence>